<dbReference type="SUPFAM" id="SSF55781">
    <property type="entry name" value="GAF domain-like"/>
    <property type="match status" value="1"/>
</dbReference>
<dbReference type="RefSeq" id="WP_150187399.1">
    <property type="nucleotide sequence ID" value="NZ_CP029191.1"/>
</dbReference>
<evidence type="ECO:0000256" key="1">
    <source>
        <dbReference type="ARBA" id="ARBA00023015"/>
    </source>
</evidence>
<evidence type="ECO:0000313" key="4">
    <source>
        <dbReference type="Proteomes" id="UP000324015"/>
    </source>
</evidence>
<dbReference type="InterPro" id="IPR036388">
    <property type="entry name" value="WH-like_DNA-bd_sf"/>
</dbReference>
<dbReference type="AlphaFoldDB" id="A0A5P2CQB2"/>
<reference evidence="3 4" key="1">
    <citation type="submission" date="2018-05" db="EMBL/GenBank/DDBJ databases">
        <title>Streptomyces venezuelae.</title>
        <authorList>
            <person name="Kim W."/>
            <person name="Lee N."/>
            <person name="Cho B.-K."/>
        </authorList>
    </citation>
    <scope>NUCLEOTIDE SEQUENCE [LARGE SCALE GENOMIC DNA]</scope>
    <source>
        <strain evidence="3 4">ATCC 14585</strain>
    </source>
</reference>
<accession>A0A5P2CQB2</accession>
<name>A0A5P2CQB2_STRVZ</name>
<dbReference type="Gene3D" id="1.10.10.10">
    <property type="entry name" value="Winged helix-like DNA-binding domain superfamily/Winged helix DNA-binding domain"/>
    <property type="match status" value="1"/>
</dbReference>
<evidence type="ECO:0000256" key="2">
    <source>
        <dbReference type="ARBA" id="ARBA00023163"/>
    </source>
</evidence>
<keyword evidence="1" id="KW-0805">Transcription regulation</keyword>
<evidence type="ECO:0000313" key="3">
    <source>
        <dbReference type="EMBL" id="QES45082.1"/>
    </source>
</evidence>
<proteinExistence type="predicted"/>
<evidence type="ECO:0008006" key="5">
    <source>
        <dbReference type="Google" id="ProtNLM"/>
    </source>
</evidence>
<sequence length="243" mass="25800">MTAPRPEVALIVSRHSGRPHPARRVSAACRVALRDEYSVGLTLAADAALAQRVSLSAEGPLAGPGESLQITLGEGPCVQAMRQHLPLLVDDIDVLDETSQWPVFARRAREHGIRAVYALPVQGGSASVQQAGLVLTLYRDRSGPLSRTDLEAARHHAAAVDLLLLSAPAPSAQIPGYAWLLPAHAVIHQAVGVIAYRHSVPMGEALARLRSHALALDSPLPSLAHAVVHEDLDLPEPPGPHRP</sequence>
<dbReference type="Proteomes" id="UP000324015">
    <property type="component" value="Chromosome"/>
</dbReference>
<dbReference type="InterPro" id="IPR029016">
    <property type="entry name" value="GAF-like_dom_sf"/>
</dbReference>
<protein>
    <recommendedName>
        <fullName evidence="5">GAF domain-containing protein</fullName>
    </recommendedName>
</protein>
<organism evidence="3 4">
    <name type="scientific">Streptomyces venezuelae</name>
    <dbReference type="NCBI Taxonomy" id="54571"/>
    <lineage>
        <taxon>Bacteria</taxon>
        <taxon>Bacillati</taxon>
        <taxon>Actinomycetota</taxon>
        <taxon>Actinomycetes</taxon>
        <taxon>Kitasatosporales</taxon>
        <taxon>Streptomycetaceae</taxon>
        <taxon>Streptomyces</taxon>
    </lineage>
</organism>
<gene>
    <name evidence="3" type="ORF">DEJ49_32460</name>
</gene>
<dbReference type="Gene3D" id="3.30.450.40">
    <property type="match status" value="1"/>
</dbReference>
<dbReference type="EMBL" id="CP029191">
    <property type="protein sequence ID" value="QES45082.1"/>
    <property type="molecule type" value="Genomic_DNA"/>
</dbReference>
<keyword evidence="2" id="KW-0804">Transcription</keyword>